<evidence type="ECO:0000256" key="3">
    <source>
        <dbReference type="ARBA" id="ARBA00022692"/>
    </source>
</evidence>
<dbReference type="Proteomes" id="UP000007013">
    <property type="component" value="Chromosome"/>
</dbReference>
<evidence type="ECO:0000256" key="6">
    <source>
        <dbReference type="ARBA" id="ARBA00038076"/>
    </source>
</evidence>
<feature type="transmembrane region" description="Helical" evidence="7">
    <location>
        <begin position="327"/>
        <end position="347"/>
    </location>
</feature>
<dbReference type="AlphaFoldDB" id="B1ZXX7"/>
<dbReference type="InterPro" id="IPR003838">
    <property type="entry name" value="ABC3_permease_C"/>
</dbReference>
<dbReference type="RefSeq" id="WP_012374716.1">
    <property type="nucleotide sequence ID" value="NC_010571.1"/>
</dbReference>
<keyword evidence="4 7" id="KW-1133">Transmembrane helix</keyword>
<comment type="similarity">
    <text evidence="6">Belongs to the ABC-4 integral membrane protein family.</text>
</comment>
<keyword evidence="11" id="KW-1185">Reference proteome</keyword>
<feature type="domain" description="ABC3 transporter permease C-terminal" evidence="8">
    <location>
        <begin position="278"/>
        <end position="395"/>
    </location>
</feature>
<feature type="transmembrane region" description="Helical" evidence="7">
    <location>
        <begin position="419"/>
        <end position="438"/>
    </location>
</feature>
<evidence type="ECO:0000313" key="11">
    <source>
        <dbReference type="Proteomes" id="UP000007013"/>
    </source>
</evidence>
<dbReference type="InterPro" id="IPR025857">
    <property type="entry name" value="MacB_PCD"/>
</dbReference>
<dbReference type="Pfam" id="PF02687">
    <property type="entry name" value="FtsX"/>
    <property type="match status" value="2"/>
</dbReference>
<dbReference type="eggNOG" id="COG0577">
    <property type="taxonomic scope" value="Bacteria"/>
</dbReference>
<evidence type="ECO:0000256" key="1">
    <source>
        <dbReference type="ARBA" id="ARBA00004651"/>
    </source>
</evidence>
<organism evidence="10 11">
    <name type="scientific">Opitutus terrae (strain DSM 11246 / JCM 15787 / PB90-1)</name>
    <dbReference type="NCBI Taxonomy" id="452637"/>
    <lineage>
        <taxon>Bacteria</taxon>
        <taxon>Pseudomonadati</taxon>
        <taxon>Verrucomicrobiota</taxon>
        <taxon>Opitutia</taxon>
        <taxon>Opitutales</taxon>
        <taxon>Opitutaceae</taxon>
        <taxon>Opitutus</taxon>
    </lineage>
</organism>
<dbReference type="GO" id="GO:0005886">
    <property type="term" value="C:plasma membrane"/>
    <property type="evidence" value="ECO:0007669"/>
    <property type="project" value="UniProtKB-SubCell"/>
</dbReference>
<gene>
    <name evidence="10" type="ordered locus">Oter_1896</name>
</gene>
<evidence type="ECO:0000259" key="8">
    <source>
        <dbReference type="Pfam" id="PF02687"/>
    </source>
</evidence>
<reference evidence="10 11" key="1">
    <citation type="journal article" date="2011" name="J. Bacteriol.">
        <title>Genome sequence of the verrucomicrobium Opitutus terrae PB90-1, an abundant inhabitant of rice paddy soil ecosystems.</title>
        <authorList>
            <person name="van Passel M.W."/>
            <person name="Kant R."/>
            <person name="Palva A."/>
            <person name="Copeland A."/>
            <person name="Lucas S."/>
            <person name="Lapidus A."/>
            <person name="Glavina del Rio T."/>
            <person name="Pitluck S."/>
            <person name="Goltsman E."/>
            <person name="Clum A."/>
            <person name="Sun H."/>
            <person name="Schmutz J."/>
            <person name="Larimer F.W."/>
            <person name="Land M.L."/>
            <person name="Hauser L."/>
            <person name="Kyrpides N."/>
            <person name="Mikhailova N."/>
            <person name="Richardson P.P."/>
            <person name="Janssen P.H."/>
            <person name="de Vos W.M."/>
            <person name="Smidt H."/>
        </authorList>
    </citation>
    <scope>NUCLEOTIDE SEQUENCE [LARGE SCALE GENOMIC DNA]</scope>
    <source>
        <strain evidence="11">DSM 11246 / JCM 15787 / PB90-1</strain>
    </source>
</reference>
<evidence type="ECO:0000259" key="9">
    <source>
        <dbReference type="Pfam" id="PF12704"/>
    </source>
</evidence>
<feature type="domain" description="MacB-like periplasmic core" evidence="9">
    <location>
        <begin position="18"/>
        <end position="235"/>
    </location>
</feature>
<dbReference type="EMBL" id="CP001032">
    <property type="protein sequence ID" value="ACB75179.1"/>
    <property type="molecule type" value="Genomic_DNA"/>
</dbReference>
<feature type="domain" description="ABC3 transporter permease C-terminal" evidence="8">
    <location>
        <begin position="690"/>
        <end position="803"/>
    </location>
</feature>
<accession>B1ZXX7</accession>
<dbReference type="NCBIfam" id="TIGR03434">
    <property type="entry name" value="ADOP"/>
    <property type="match status" value="1"/>
</dbReference>
<dbReference type="OrthoDB" id="176336at2"/>
<evidence type="ECO:0000256" key="4">
    <source>
        <dbReference type="ARBA" id="ARBA00022989"/>
    </source>
</evidence>
<evidence type="ECO:0000313" key="10">
    <source>
        <dbReference type="EMBL" id="ACB75179.1"/>
    </source>
</evidence>
<dbReference type="GO" id="GO:0022857">
    <property type="term" value="F:transmembrane transporter activity"/>
    <property type="evidence" value="ECO:0007669"/>
    <property type="project" value="TreeGrafter"/>
</dbReference>
<keyword evidence="3 7" id="KW-0812">Transmembrane</keyword>
<name>B1ZXX7_OPITP</name>
<feature type="transmembrane region" description="Helical" evidence="7">
    <location>
        <begin position="20"/>
        <end position="44"/>
    </location>
</feature>
<dbReference type="InterPro" id="IPR050250">
    <property type="entry name" value="Macrolide_Exporter_MacB"/>
</dbReference>
<sequence length="810" mass="87236">MFPLRYAFRSLAKSPGYTAIALVTLALGIGVNTSMFSIIDALLFRAAPYAEPEKLVQLTGQLQSGPLFFGRFSAQEVREIAPQATGFAALTAYDRTMATLAAPGQPAERLLAIRFTRGAFETLRVAPLLGRTFTAEEFQPGRDQVAMLTESAWRARFAADPAIIGRTLRLDGEIVTIVGVLPARAEYRVYWGGASLWRPLNFTPDQLNFRGYRQFWVIGRLQPDVTPAAIEAQLAPLAARQTQEFPRDYPGLHYEAAPLNERVLDNVRRNMSWMLLGLAGFVLLIGCANLANLQLARATGSVRDFAIRAALGASRRHLIAQQLTESLLLSLAGGALGLLLAGWLNTLAEHALLVDGAPGFTVDIDARILALTLLISVFTGVLFGLVPALIASRPNVVATLKAQGRGSTGTRSQQRLRHALIIGEVTLALVLLAGAAIINRGLARMLARESGWDTGRVLTAILPIPETRYPTAARRVEFFHQLEEKLAAIPGVEHAALATSLPLLVDGTTRQVFVDAPAADGSAAGIVAVHQMVTSDYFSAMGIRLLEGHAFPRDLQPDGPAYILVNETLARHFWPNESAVGKRLGSVQEGQPVWREVIGVVRDVEPVASAENPTTRLTVYRPLVQEPWSYVNVVLRAAPGIGAVETLAEPLRRAIAAQDPDLAADFVVSVRTYVAAAQSNMILVGRLLIGFAVLGLVLAAVGLYGVISHTVAQRLPEFGIRLALGALPRDLLRQVLIRGVRLTTFGLALGLVGALVLGRLLGSIMPRLARPDPLGLAGVVLLLLVVTVVACWFPAQRAMRANPLDALRAE</sequence>
<dbReference type="HOGENOM" id="CLU_009433_1_0_0"/>
<feature type="transmembrane region" description="Helical" evidence="7">
    <location>
        <begin position="774"/>
        <end position="795"/>
    </location>
</feature>
<dbReference type="PANTHER" id="PTHR30572">
    <property type="entry name" value="MEMBRANE COMPONENT OF TRANSPORTER-RELATED"/>
    <property type="match status" value="1"/>
</dbReference>
<dbReference type="Pfam" id="PF12704">
    <property type="entry name" value="MacB_PCD"/>
    <property type="match status" value="2"/>
</dbReference>
<dbReference type="KEGG" id="ote:Oter_1896"/>
<feature type="domain" description="MacB-like periplasmic core" evidence="9">
    <location>
        <begin position="495"/>
        <end position="640"/>
    </location>
</feature>
<feature type="transmembrane region" description="Helical" evidence="7">
    <location>
        <begin position="272"/>
        <end position="291"/>
    </location>
</feature>
<keyword evidence="5 7" id="KW-0472">Membrane</keyword>
<evidence type="ECO:0000256" key="7">
    <source>
        <dbReference type="SAM" id="Phobius"/>
    </source>
</evidence>
<evidence type="ECO:0000256" key="5">
    <source>
        <dbReference type="ARBA" id="ARBA00023136"/>
    </source>
</evidence>
<dbReference type="PANTHER" id="PTHR30572:SF4">
    <property type="entry name" value="ABC TRANSPORTER PERMEASE YTRF"/>
    <property type="match status" value="1"/>
</dbReference>
<feature type="transmembrane region" description="Helical" evidence="7">
    <location>
        <begin position="687"/>
        <end position="707"/>
    </location>
</feature>
<protein>
    <submittedName>
        <fullName evidence="10">Permease</fullName>
    </submittedName>
</protein>
<keyword evidence="2" id="KW-1003">Cell membrane</keyword>
<dbReference type="STRING" id="452637.Oter_1896"/>
<proteinExistence type="inferred from homology"/>
<evidence type="ECO:0000256" key="2">
    <source>
        <dbReference type="ARBA" id="ARBA00022475"/>
    </source>
</evidence>
<feature type="transmembrane region" description="Helical" evidence="7">
    <location>
        <begin position="742"/>
        <end position="762"/>
    </location>
</feature>
<feature type="transmembrane region" description="Helical" evidence="7">
    <location>
        <begin position="368"/>
        <end position="390"/>
    </location>
</feature>
<comment type="subcellular location">
    <subcellularLocation>
        <location evidence="1">Cell membrane</location>
        <topology evidence="1">Multi-pass membrane protein</topology>
    </subcellularLocation>
</comment>
<dbReference type="InterPro" id="IPR017800">
    <property type="entry name" value="ADOP"/>
</dbReference>